<protein>
    <recommendedName>
        <fullName evidence="7">Pentraxin (PTX) domain-containing protein</fullName>
    </recommendedName>
</protein>
<keyword evidence="2" id="KW-0479">Metal-binding</keyword>
<evidence type="ECO:0000313" key="8">
    <source>
        <dbReference type="EMBL" id="KAL0182630.1"/>
    </source>
</evidence>
<dbReference type="PANTHER" id="PTHR19277">
    <property type="entry name" value="PENTRAXIN"/>
    <property type="match status" value="1"/>
</dbReference>
<evidence type="ECO:0000256" key="3">
    <source>
        <dbReference type="ARBA" id="ARBA00022837"/>
    </source>
</evidence>
<feature type="non-terminal residue" evidence="8">
    <location>
        <position position="201"/>
    </location>
</feature>
<keyword evidence="9" id="KW-1185">Reference proteome</keyword>
<dbReference type="EMBL" id="JAMKFB020000010">
    <property type="protein sequence ID" value="KAL0182630.1"/>
    <property type="molecule type" value="Genomic_DNA"/>
</dbReference>
<dbReference type="InterPro" id="IPR013320">
    <property type="entry name" value="ConA-like_dom_sf"/>
</dbReference>
<dbReference type="AlphaFoldDB" id="A0ABD0Q984"/>
<dbReference type="GO" id="GO:0046872">
    <property type="term" value="F:metal ion binding"/>
    <property type="evidence" value="ECO:0007669"/>
    <property type="project" value="UniProtKB-KW"/>
</dbReference>
<feature type="domain" description="Pentraxin (PTX)" evidence="7">
    <location>
        <begin position="1"/>
        <end position="201"/>
    </location>
</feature>
<comment type="cofactor">
    <cofactor evidence="1">
        <name>Ca(2+)</name>
        <dbReference type="ChEBI" id="CHEBI:29108"/>
    </cofactor>
</comment>
<dbReference type="Proteomes" id="UP001529510">
    <property type="component" value="Unassembled WGS sequence"/>
</dbReference>
<evidence type="ECO:0000256" key="5">
    <source>
        <dbReference type="ARBA" id="ARBA00023180"/>
    </source>
</evidence>
<accession>A0ABD0Q984</accession>
<proteinExistence type="predicted"/>
<dbReference type="Gene3D" id="2.60.120.200">
    <property type="match status" value="1"/>
</dbReference>
<evidence type="ECO:0000256" key="1">
    <source>
        <dbReference type="ARBA" id="ARBA00001913"/>
    </source>
</evidence>
<evidence type="ECO:0000256" key="6">
    <source>
        <dbReference type="PROSITE-ProRule" id="PRU01172"/>
    </source>
</evidence>
<comment type="caution">
    <text evidence="6">Lacks conserved residue(s) required for the propagation of feature annotation.</text>
</comment>
<evidence type="ECO:0000259" key="7">
    <source>
        <dbReference type="PROSITE" id="PS51828"/>
    </source>
</evidence>
<name>A0ABD0Q984_CIRMR</name>
<dbReference type="InterPro" id="IPR001759">
    <property type="entry name" value="PTX_dom"/>
</dbReference>
<keyword evidence="5" id="KW-0325">Glycoprotein</keyword>
<dbReference type="SUPFAM" id="SSF49899">
    <property type="entry name" value="Concanavalin A-like lectins/glucanases"/>
    <property type="match status" value="1"/>
</dbReference>
<reference evidence="8 9" key="1">
    <citation type="submission" date="2024-05" db="EMBL/GenBank/DDBJ databases">
        <title>Genome sequencing and assembly of Indian major carp, Cirrhinus mrigala (Hamilton, 1822).</title>
        <authorList>
            <person name="Mohindra V."/>
            <person name="Chowdhury L.M."/>
            <person name="Lal K."/>
            <person name="Jena J.K."/>
        </authorList>
    </citation>
    <scope>NUCLEOTIDE SEQUENCE [LARGE SCALE GENOMIC DNA]</scope>
    <source>
        <strain evidence="8">CM1030</strain>
        <tissue evidence="8">Blood</tissue>
    </source>
</reference>
<keyword evidence="3" id="KW-0106">Calcium</keyword>
<dbReference type="InterPro" id="IPR051360">
    <property type="entry name" value="Neuronal_Pentraxin_Related"/>
</dbReference>
<organism evidence="8 9">
    <name type="scientific">Cirrhinus mrigala</name>
    <name type="common">Mrigala</name>
    <dbReference type="NCBI Taxonomy" id="683832"/>
    <lineage>
        <taxon>Eukaryota</taxon>
        <taxon>Metazoa</taxon>
        <taxon>Chordata</taxon>
        <taxon>Craniata</taxon>
        <taxon>Vertebrata</taxon>
        <taxon>Euteleostomi</taxon>
        <taxon>Actinopterygii</taxon>
        <taxon>Neopterygii</taxon>
        <taxon>Teleostei</taxon>
        <taxon>Ostariophysi</taxon>
        <taxon>Cypriniformes</taxon>
        <taxon>Cyprinidae</taxon>
        <taxon>Labeoninae</taxon>
        <taxon>Labeonini</taxon>
        <taxon>Cirrhinus</taxon>
    </lineage>
</organism>
<dbReference type="Pfam" id="PF13385">
    <property type="entry name" value="Laminin_G_3"/>
    <property type="match status" value="1"/>
</dbReference>
<evidence type="ECO:0000313" key="9">
    <source>
        <dbReference type="Proteomes" id="UP001529510"/>
    </source>
</evidence>
<evidence type="ECO:0000256" key="4">
    <source>
        <dbReference type="ARBA" id="ARBA00023157"/>
    </source>
</evidence>
<evidence type="ECO:0000256" key="2">
    <source>
        <dbReference type="ARBA" id="ARBA00022723"/>
    </source>
</evidence>
<dbReference type="PROSITE" id="PS51828">
    <property type="entry name" value="PTX_2"/>
    <property type="match status" value="1"/>
</dbReference>
<sequence>MKKDCGYWMLKNEYKIPALDELSLCVNIRRKLSNSHWTAFTYRHPNKTSIELGLKGRGSDLQIIMFGRIWSNWDNLISLENWHSICMTWSRSMTEPKVYVNGTEVEIKTRTKGLVLYPYCCSVAGGGSLTLAVTHDIVKNRISIETGTELKGSLSLFRLWGRVRSAKDISGMACTDGDILHWEERIWNKSPDCKPVQDVTQ</sequence>
<dbReference type="PANTHER" id="PTHR19277:SF125">
    <property type="entry name" value="B6"/>
    <property type="match status" value="1"/>
</dbReference>
<gene>
    <name evidence="8" type="ORF">M9458_022005</name>
</gene>
<keyword evidence="4" id="KW-1015">Disulfide bond</keyword>
<comment type="caution">
    <text evidence="8">The sequence shown here is derived from an EMBL/GenBank/DDBJ whole genome shotgun (WGS) entry which is preliminary data.</text>
</comment>